<dbReference type="Pfam" id="PF05970">
    <property type="entry name" value="PIF1"/>
    <property type="match status" value="1"/>
</dbReference>
<dbReference type="Gene3D" id="3.40.50.300">
    <property type="entry name" value="P-loop containing nucleotide triphosphate hydrolases"/>
    <property type="match status" value="1"/>
</dbReference>
<comment type="cofactor">
    <cofactor evidence="1">
        <name>Mg(2+)</name>
        <dbReference type="ChEBI" id="CHEBI:18420"/>
    </cofactor>
</comment>
<sequence>MAEVFRNMQSELNMSEEQILQKVLQGINDTLESLGKDINEYHLVPFKYLTSDFERLTGVYFVDGPGGTGKSFLYKVLLAHIRSRGYIGLIVASSGIAASGFLGGRTAHSRFKIPIDGGPHVKCQMSFQSSEAELIRTSRIIICDEAPMAEKSVIHALNRLLQELCENKSLSEEN</sequence>
<keyword evidence="1" id="KW-0378">Hydrolase</keyword>
<evidence type="ECO:0000313" key="3">
    <source>
        <dbReference type="EMBL" id="GAA0170321.1"/>
    </source>
</evidence>
<evidence type="ECO:0000256" key="1">
    <source>
        <dbReference type="RuleBase" id="RU363044"/>
    </source>
</evidence>
<dbReference type="SUPFAM" id="SSF52540">
    <property type="entry name" value="P-loop containing nucleoside triphosphate hydrolases"/>
    <property type="match status" value="1"/>
</dbReference>
<dbReference type="PANTHER" id="PTHR10492">
    <property type="match status" value="1"/>
</dbReference>
<keyword evidence="1" id="KW-0227">DNA damage</keyword>
<keyword evidence="4" id="KW-1185">Reference proteome</keyword>
<dbReference type="GO" id="GO:0016787">
    <property type="term" value="F:hydrolase activity"/>
    <property type="evidence" value="ECO:0007669"/>
    <property type="project" value="UniProtKB-KW"/>
</dbReference>
<dbReference type="GO" id="GO:0006310">
    <property type="term" value="P:DNA recombination"/>
    <property type="evidence" value="ECO:0007669"/>
    <property type="project" value="UniProtKB-KW"/>
</dbReference>
<evidence type="ECO:0000313" key="4">
    <source>
        <dbReference type="Proteomes" id="UP001454036"/>
    </source>
</evidence>
<keyword evidence="1" id="KW-0347">Helicase</keyword>
<dbReference type="InterPro" id="IPR010285">
    <property type="entry name" value="DNA_helicase_pif1-like_DEAD"/>
</dbReference>
<reference evidence="3 4" key="1">
    <citation type="submission" date="2024-01" db="EMBL/GenBank/DDBJ databases">
        <title>The complete chloroplast genome sequence of Lithospermum erythrorhizon: insights into the phylogenetic relationship among Boraginaceae species and the maternal lineages of purple gromwells.</title>
        <authorList>
            <person name="Okada T."/>
            <person name="Watanabe K."/>
        </authorList>
    </citation>
    <scope>NUCLEOTIDE SEQUENCE [LARGE SCALE GENOMIC DNA]</scope>
</reference>
<dbReference type="GO" id="GO:0005524">
    <property type="term" value="F:ATP binding"/>
    <property type="evidence" value="ECO:0007669"/>
    <property type="project" value="UniProtKB-KW"/>
</dbReference>
<keyword evidence="1" id="KW-0547">Nucleotide-binding</keyword>
<keyword evidence="1" id="KW-0067">ATP-binding</keyword>
<protein>
    <recommendedName>
        <fullName evidence="1">ATP-dependent DNA helicase</fullName>
        <ecNumber evidence="1">5.6.2.3</ecNumber>
    </recommendedName>
</protein>
<dbReference type="GO" id="GO:0006281">
    <property type="term" value="P:DNA repair"/>
    <property type="evidence" value="ECO:0007669"/>
    <property type="project" value="UniProtKB-KW"/>
</dbReference>
<dbReference type="PANTHER" id="PTHR10492:SF57">
    <property type="entry name" value="ATP-DEPENDENT DNA HELICASE"/>
    <property type="match status" value="1"/>
</dbReference>
<name>A0AAV3R3X3_LITER</name>
<dbReference type="EMBL" id="BAABME010007192">
    <property type="protein sequence ID" value="GAA0170321.1"/>
    <property type="molecule type" value="Genomic_DNA"/>
</dbReference>
<proteinExistence type="inferred from homology"/>
<dbReference type="InterPro" id="IPR027417">
    <property type="entry name" value="P-loop_NTPase"/>
</dbReference>
<dbReference type="GO" id="GO:0000723">
    <property type="term" value="P:telomere maintenance"/>
    <property type="evidence" value="ECO:0007669"/>
    <property type="project" value="InterPro"/>
</dbReference>
<accession>A0AAV3R3X3</accession>
<organism evidence="3 4">
    <name type="scientific">Lithospermum erythrorhizon</name>
    <name type="common">Purple gromwell</name>
    <name type="synonym">Lithospermum officinale var. erythrorhizon</name>
    <dbReference type="NCBI Taxonomy" id="34254"/>
    <lineage>
        <taxon>Eukaryota</taxon>
        <taxon>Viridiplantae</taxon>
        <taxon>Streptophyta</taxon>
        <taxon>Embryophyta</taxon>
        <taxon>Tracheophyta</taxon>
        <taxon>Spermatophyta</taxon>
        <taxon>Magnoliopsida</taxon>
        <taxon>eudicotyledons</taxon>
        <taxon>Gunneridae</taxon>
        <taxon>Pentapetalae</taxon>
        <taxon>asterids</taxon>
        <taxon>lamiids</taxon>
        <taxon>Boraginales</taxon>
        <taxon>Boraginaceae</taxon>
        <taxon>Boraginoideae</taxon>
        <taxon>Lithospermeae</taxon>
        <taxon>Lithospermum</taxon>
    </lineage>
</organism>
<keyword evidence="1" id="KW-0233">DNA recombination</keyword>
<feature type="domain" description="DNA helicase Pif1-like DEAD-box helicase" evidence="2">
    <location>
        <begin position="53"/>
        <end position="168"/>
    </location>
</feature>
<dbReference type="Proteomes" id="UP001454036">
    <property type="component" value="Unassembled WGS sequence"/>
</dbReference>
<gene>
    <name evidence="3" type="ORF">LIER_24612</name>
</gene>
<dbReference type="EC" id="5.6.2.3" evidence="1"/>
<comment type="caution">
    <text evidence="3">The sequence shown here is derived from an EMBL/GenBank/DDBJ whole genome shotgun (WGS) entry which is preliminary data.</text>
</comment>
<dbReference type="AlphaFoldDB" id="A0AAV3R3X3"/>
<dbReference type="GO" id="GO:0043139">
    <property type="term" value="F:5'-3' DNA helicase activity"/>
    <property type="evidence" value="ECO:0007669"/>
    <property type="project" value="UniProtKB-EC"/>
</dbReference>
<evidence type="ECO:0000259" key="2">
    <source>
        <dbReference type="Pfam" id="PF05970"/>
    </source>
</evidence>
<keyword evidence="1" id="KW-0234">DNA repair</keyword>
<comment type="similarity">
    <text evidence="1">Belongs to the helicase family.</text>
</comment>
<comment type="catalytic activity">
    <reaction evidence="1">
        <text>ATP + H2O = ADP + phosphate + H(+)</text>
        <dbReference type="Rhea" id="RHEA:13065"/>
        <dbReference type="ChEBI" id="CHEBI:15377"/>
        <dbReference type="ChEBI" id="CHEBI:15378"/>
        <dbReference type="ChEBI" id="CHEBI:30616"/>
        <dbReference type="ChEBI" id="CHEBI:43474"/>
        <dbReference type="ChEBI" id="CHEBI:456216"/>
        <dbReference type="EC" id="5.6.2.3"/>
    </reaction>
</comment>